<organism evidence="1 2">
    <name type="scientific">Malassezia sympodialis (strain ATCC 42132)</name>
    <name type="common">Atopic eczema-associated yeast</name>
    <dbReference type="NCBI Taxonomy" id="1230383"/>
    <lineage>
        <taxon>Eukaryota</taxon>
        <taxon>Fungi</taxon>
        <taxon>Dikarya</taxon>
        <taxon>Basidiomycota</taxon>
        <taxon>Ustilaginomycotina</taxon>
        <taxon>Malasseziomycetes</taxon>
        <taxon>Malasseziales</taxon>
        <taxon>Malasseziaceae</taxon>
        <taxon>Malassezia</taxon>
    </lineage>
</organism>
<evidence type="ECO:0000313" key="2">
    <source>
        <dbReference type="Proteomes" id="UP000186303"/>
    </source>
</evidence>
<evidence type="ECO:0000313" key="1">
    <source>
        <dbReference type="EMBL" id="SHO77063.1"/>
    </source>
</evidence>
<dbReference type="EMBL" id="LT671822">
    <property type="protein sequence ID" value="SHO77063.1"/>
    <property type="molecule type" value="Genomic_DNA"/>
</dbReference>
<gene>
    <name evidence="1" type="ORF">MSYG_1403</name>
</gene>
<reference evidence="2" key="1">
    <citation type="journal article" date="2017" name="Nucleic Acids Res.">
        <title>Proteogenomics produces comprehensive and highly accurate protein-coding gene annotation in a complete genome assembly of Malassezia sympodialis.</title>
        <authorList>
            <person name="Zhu Y."/>
            <person name="Engstroem P.G."/>
            <person name="Tellgren-Roth C."/>
            <person name="Baudo C.D."/>
            <person name="Kennell J.C."/>
            <person name="Sun S."/>
            <person name="Billmyre R.B."/>
            <person name="Schroeder M.S."/>
            <person name="Andersson A."/>
            <person name="Holm T."/>
            <person name="Sigurgeirsson B."/>
            <person name="Wu G."/>
            <person name="Sankaranarayanan S.R."/>
            <person name="Siddharthan R."/>
            <person name="Sanyal K."/>
            <person name="Lundeberg J."/>
            <person name="Nystedt B."/>
            <person name="Boekhout T."/>
            <person name="Dawson T.L. Jr."/>
            <person name="Heitman J."/>
            <person name="Scheynius A."/>
            <person name="Lehtioe J."/>
        </authorList>
    </citation>
    <scope>NUCLEOTIDE SEQUENCE [LARGE SCALE GENOMIC DNA]</scope>
    <source>
        <strain evidence="2">ATCC 42132</strain>
    </source>
</reference>
<protein>
    <submittedName>
        <fullName evidence="1">Uncharacterized protein</fullName>
    </submittedName>
</protein>
<sequence>MSNATDPTALGMSAIERLGIKPLRSGSTVVSGNEQP</sequence>
<dbReference type="AlphaFoldDB" id="A0A1M8A3N5"/>
<accession>A0A1M8A3N5</accession>
<name>A0A1M8A3N5_MALS4</name>
<keyword evidence="2" id="KW-1185">Reference proteome</keyword>
<proteinExistence type="predicted"/>
<dbReference type="VEuPathDB" id="FungiDB:MSYG_1403"/>
<dbReference type="Proteomes" id="UP000186303">
    <property type="component" value="Chromosome 2"/>
</dbReference>